<evidence type="ECO:0000313" key="10">
    <source>
        <dbReference type="EMBL" id="KAJ6219056.1"/>
    </source>
</evidence>
<keyword evidence="3" id="KW-0548">Nucleotidyltransferase</keyword>
<dbReference type="InterPro" id="IPR051838">
    <property type="entry name" value="ARTD_PARP"/>
</dbReference>
<dbReference type="Gene3D" id="3.90.228.10">
    <property type="match status" value="1"/>
</dbReference>
<dbReference type="Pfam" id="PF00644">
    <property type="entry name" value="PARP"/>
    <property type="match status" value="1"/>
</dbReference>
<dbReference type="GO" id="GO:0016779">
    <property type="term" value="F:nucleotidyltransferase activity"/>
    <property type="evidence" value="ECO:0007669"/>
    <property type="project" value="UniProtKB-KW"/>
</dbReference>
<evidence type="ECO:0000256" key="7">
    <source>
        <dbReference type="SAM" id="MobiDB-lite"/>
    </source>
</evidence>
<dbReference type="EC" id="2.4.2.-" evidence="6"/>
<feature type="domain" description="PARP catalytic" evidence="9">
    <location>
        <begin position="107"/>
        <end position="299"/>
    </location>
</feature>
<comment type="caution">
    <text evidence="10">The sequence shown here is derived from an EMBL/GenBank/DDBJ whole genome shotgun (WGS) entry which is preliminary data.</text>
</comment>
<dbReference type="AlphaFoldDB" id="A0A9Q0RMZ5"/>
<evidence type="ECO:0000256" key="6">
    <source>
        <dbReference type="RuleBase" id="RU362114"/>
    </source>
</evidence>
<feature type="transmembrane region" description="Helical" evidence="8">
    <location>
        <begin position="307"/>
        <end position="327"/>
    </location>
</feature>
<feature type="compositionally biased region" description="Acidic residues" evidence="7">
    <location>
        <begin position="620"/>
        <end position="640"/>
    </location>
</feature>
<proteinExistence type="inferred from homology"/>
<comment type="similarity">
    <text evidence="5">Belongs to the ARTD/PARP family.</text>
</comment>
<dbReference type="InterPro" id="IPR041400">
    <property type="entry name" value="PARP16_N"/>
</dbReference>
<keyword evidence="11" id="KW-1185">Reference proteome</keyword>
<keyword evidence="2 6" id="KW-0808">Transferase</keyword>
<keyword evidence="4 6" id="KW-0520">NAD</keyword>
<evidence type="ECO:0000259" key="9">
    <source>
        <dbReference type="PROSITE" id="PS51059"/>
    </source>
</evidence>
<evidence type="ECO:0000256" key="4">
    <source>
        <dbReference type="ARBA" id="ARBA00023027"/>
    </source>
</evidence>
<feature type="compositionally biased region" description="Basic and acidic residues" evidence="7">
    <location>
        <begin position="804"/>
        <end position="828"/>
    </location>
</feature>
<sequence length="867" mass="96834">MEEYSEISNNSEIIEECNETIQRLLYEDEFVNLGNDYEKKLSVIKRSNPLSLELRLCLFSAALFSLKSTTLLKPYPDIYYDKSKNEREIFDRINTKNKNYYDQTTIDLIHWIMSYGNIGLEPIDFNSMECQAKFTLKTNLNCGRSSFKPKYIFKVSESVENRRAKIKNFEKLKNEFGSFYAFHGSGLENFHSILHNGLAISLNKRSLFGFGTYLSYKLQTAIVYSPFGYHYYLWNNWLGRKLSLVALCEIADSGHVKTHKNTKNSTDSFPETYCVVTNNDSIRVAYLLVYSSHHDKRTNQYQIRNHLPSICVLAVVLIALFAFGYMFSQTKTLNVLVDFELSVNVRLKEVLGDVKRHFGEANLELLVGENFGELDAVVLLLVDSTLDDENDCKYNKVGFPAIILQLAQPLKAIDNLFILLSSIITASTEEEGDDNKNDKKEETDTDKLDDEKSDKEGDKSDNEGNKFDEEGNKSDGNEEKSGEDEEKSGEGDKSEETMGNLGDEGKSSEVEEKPGQDDGKSGEDEGKSGEEGHISEGDEGKSNEEENKSDGDEGNSSEVEEKPGEDDGKSNENDGKSDEDENKSGEDEGKSGEEGDKSEGDEGKSGEGDKSEENEGKSGEDEEKPGEDEEKSGEDEEKPGEDDGKSGEDEGKSGEEDGKSGEDEEKPGEDDGKFGEDEEKPGEDEKKPGEDEEKSGEDEEKPGEDDGKFGEDEGKSVEEDGKSGEDEEKPGEDEEKPGEDEEKSGEDEEKPGEDDGKPGEDDGKFSEDDGKSEEEGDDNKNDKKEETDTDKSDDEKSDDENKSDDDKSDKEGDKSDEKENKSDKNEDKSGEDDEKSAERFAAKSKFNYDAQGSTDEDEIPLHPTPRR</sequence>
<feature type="compositionally biased region" description="Basic and acidic residues" evidence="7">
    <location>
        <begin position="704"/>
        <end position="724"/>
    </location>
</feature>
<dbReference type="Proteomes" id="UP001142055">
    <property type="component" value="Chromosome 2"/>
</dbReference>
<protein>
    <recommendedName>
        <fullName evidence="6">Poly [ADP-ribose] polymerase</fullName>
        <shortName evidence="6">PARP</shortName>
        <ecNumber evidence="6">2.4.2.-</ecNumber>
    </recommendedName>
</protein>
<feature type="compositionally biased region" description="Acidic residues" evidence="7">
    <location>
        <begin position="690"/>
        <end position="703"/>
    </location>
</feature>
<dbReference type="PROSITE" id="PS51059">
    <property type="entry name" value="PARP_CATALYTIC"/>
    <property type="match status" value="1"/>
</dbReference>
<feature type="compositionally biased region" description="Acidic residues" evidence="7">
    <location>
        <begin position="725"/>
        <end position="752"/>
    </location>
</feature>
<dbReference type="PANTHER" id="PTHR21328">
    <property type="entry name" value="POLY ADP-RIBOSE POLYMERASE FAMILY, MEMBER PARP"/>
    <property type="match status" value="1"/>
</dbReference>
<keyword evidence="8" id="KW-1133">Transmembrane helix</keyword>
<evidence type="ECO:0000256" key="8">
    <source>
        <dbReference type="SAM" id="Phobius"/>
    </source>
</evidence>
<feature type="compositionally biased region" description="Basic and acidic residues" evidence="7">
    <location>
        <begin position="503"/>
        <end position="551"/>
    </location>
</feature>
<dbReference type="OMA" id="CNETIQR"/>
<keyword evidence="8" id="KW-0472">Membrane</keyword>
<gene>
    <name evidence="10" type="ORF">RDWZM_004868</name>
</gene>
<keyword evidence="1 6" id="KW-0328">Glycosyltransferase</keyword>
<feature type="compositionally biased region" description="Basic and acidic residues" evidence="7">
    <location>
        <begin position="559"/>
        <end position="619"/>
    </location>
</feature>
<dbReference type="GO" id="GO:0003950">
    <property type="term" value="F:NAD+ poly-ADP-ribosyltransferase activity"/>
    <property type="evidence" value="ECO:0007669"/>
    <property type="project" value="UniProtKB-UniRule"/>
</dbReference>
<keyword evidence="8" id="KW-0812">Transmembrane</keyword>
<evidence type="ECO:0000313" key="11">
    <source>
        <dbReference type="Proteomes" id="UP001142055"/>
    </source>
</evidence>
<evidence type="ECO:0000256" key="1">
    <source>
        <dbReference type="ARBA" id="ARBA00022676"/>
    </source>
</evidence>
<organism evidence="10 11">
    <name type="scientific">Blomia tropicalis</name>
    <name type="common">Mite</name>
    <dbReference type="NCBI Taxonomy" id="40697"/>
    <lineage>
        <taxon>Eukaryota</taxon>
        <taxon>Metazoa</taxon>
        <taxon>Ecdysozoa</taxon>
        <taxon>Arthropoda</taxon>
        <taxon>Chelicerata</taxon>
        <taxon>Arachnida</taxon>
        <taxon>Acari</taxon>
        <taxon>Acariformes</taxon>
        <taxon>Sarcoptiformes</taxon>
        <taxon>Astigmata</taxon>
        <taxon>Glycyphagoidea</taxon>
        <taxon>Echimyopodidae</taxon>
        <taxon>Blomia</taxon>
    </lineage>
</organism>
<dbReference type="Pfam" id="PF18084">
    <property type="entry name" value="ARTD15_N"/>
    <property type="match status" value="1"/>
</dbReference>
<dbReference type="EMBL" id="JAPWDV010000002">
    <property type="protein sequence ID" value="KAJ6219056.1"/>
    <property type="molecule type" value="Genomic_DNA"/>
</dbReference>
<feature type="compositionally biased region" description="Basic and acidic residues" evidence="7">
    <location>
        <begin position="778"/>
        <end position="794"/>
    </location>
</feature>
<reference evidence="10" key="1">
    <citation type="submission" date="2022-12" db="EMBL/GenBank/DDBJ databases">
        <title>Genome assemblies of Blomia tropicalis.</title>
        <authorList>
            <person name="Cui Y."/>
        </authorList>
    </citation>
    <scope>NUCLEOTIDE SEQUENCE</scope>
    <source>
        <tissue evidence="10">Adult mites</tissue>
    </source>
</reference>
<feature type="region of interest" description="Disordered" evidence="7">
    <location>
        <begin position="428"/>
        <end position="867"/>
    </location>
</feature>
<feature type="compositionally biased region" description="Basic and acidic residues" evidence="7">
    <location>
        <begin position="641"/>
        <end position="661"/>
    </location>
</feature>
<evidence type="ECO:0000256" key="2">
    <source>
        <dbReference type="ARBA" id="ARBA00022679"/>
    </source>
</evidence>
<accession>A0A9Q0RMZ5</accession>
<dbReference type="InterPro" id="IPR012317">
    <property type="entry name" value="Poly(ADP-ribose)pol_cat_dom"/>
</dbReference>
<feature type="compositionally biased region" description="Basic and acidic residues" evidence="7">
    <location>
        <begin position="753"/>
        <end position="769"/>
    </location>
</feature>
<name>A0A9Q0RMZ5_BLOTA</name>
<dbReference type="SUPFAM" id="SSF56399">
    <property type="entry name" value="ADP-ribosylation"/>
    <property type="match status" value="1"/>
</dbReference>
<evidence type="ECO:0000256" key="3">
    <source>
        <dbReference type="ARBA" id="ARBA00022695"/>
    </source>
</evidence>
<feature type="compositionally biased region" description="Basic and acidic residues" evidence="7">
    <location>
        <begin position="434"/>
        <end position="480"/>
    </location>
</feature>
<evidence type="ECO:0000256" key="5">
    <source>
        <dbReference type="ARBA" id="ARBA00024347"/>
    </source>
</evidence>